<sequence length="329" mass="37172">MIALIHDPQIQQIINPPNTTSFWESDLKRFEDGDVSLDRHTAGENTIRAFQRLLIFLGYSTSSAGAFSIDGDFGRGTNRALAQFEFENGLSKPSFPTKTLTYPCTWRNARSEINVIPDVLLTLHTLEKMLEAAKDAIAKKEVSCGDFNEAIFQLNALHIRNSLDCRKINERYGAAAEKASQNVKNLKGYIIQPEWILSIIRQESEGVVRPRFEQHYLTKFANQEPQTDLAELRYRSMSFGLGQIMGFNYAAIGAQSAKELYTASLEKQITSIARFLTIRSSVRSVVSKTNPTADDFKIVASYYNGSGYATHHYDESVGRWFKEFKLLRA</sequence>
<feature type="domain" description="N-acetylmuramidase" evidence="1">
    <location>
        <begin position="234"/>
        <end position="324"/>
    </location>
</feature>
<dbReference type="KEGG" id="asl:Aeqsu_2145"/>
<evidence type="ECO:0000313" key="3">
    <source>
        <dbReference type="Proteomes" id="UP000006049"/>
    </source>
</evidence>
<dbReference type="InterPro" id="IPR024408">
    <property type="entry name" value="Muramidase"/>
</dbReference>
<evidence type="ECO:0000313" key="2">
    <source>
        <dbReference type="EMBL" id="AFL81606.1"/>
    </source>
</evidence>
<reference evidence="2 3" key="1">
    <citation type="submission" date="2012-06" db="EMBL/GenBank/DDBJ databases">
        <title>The complete genome of Aequorivita sublithincola DSM 14238.</title>
        <authorList>
            <consortium name="US DOE Joint Genome Institute (JGI-PGF)"/>
            <person name="Lucas S."/>
            <person name="Copeland A."/>
            <person name="Lapidus A."/>
            <person name="Goodwin L."/>
            <person name="Pitluck S."/>
            <person name="Peters L."/>
            <person name="Munk A.C.C."/>
            <person name="Kyrpides N."/>
            <person name="Mavromatis K."/>
            <person name="Pagani I."/>
            <person name="Ivanova N."/>
            <person name="Ovchinnikova G."/>
            <person name="Zeytun A."/>
            <person name="Detter J.C."/>
            <person name="Han C."/>
            <person name="Land M."/>
            <person name="Hauser L."/>
            <person name="Markowitz V."/>
            <person name="Cheng J.-F."/>
            <person name="Hugenholtz P."/>
            <person name="Woyke T."/>
            <person name="Wu D."/>
            <person name="Tindall B."/>
            <person name="Faehnrich R."/>
            <person name="Brambilla E."/>
            <person name="Klenk H.-P."/>
            <person name="Eisen J.A."/>
        </authorList>
    </citation>
    <scope>NUCLEOTIDE SEQUENCE [LARGE SCALE GENOMIC DNA]</scope>
    <source>
        <strain evidence="3">DSM 14238 / LMG 21431 / ACAM 643 / 9-3</strain>
    </source>
</reference>
<dbReference type="Pfam" id="PF11860">
    <property type="entry name" value="Muramidase"/>
    <property type="match status" value="1"/>
</dbReference>
<name>I3YX88_AEQSU</name>
<dbReference type="AlphaFoldDB" id="I3YX88"/>
<protein>
    <submittedName>
        <fullName evidence="2">Putative peptidoglycan binding protein</fullName>
    </submittedName>
</protein>
<accession>I3YX88</accession>
<dbReference type="HOGENOM" id="CLU_053346_0_0_10"/>
<dbReference type="OrthoDB" id="1523598at2"/>
<keyword evidence="3" id="KW-1185">Reference proteome</keyword>
<dbReference type="Proteomes" id="UP000006049">
    <property type="component" value="Chromosome"/>
</dbReference>
<dbReference type="EMBL" id="CP003280">
    <property type="protein sequence ID" value="AFL81606.1"/>
    <property type="molecule type" value="Genomic_DNA"/>
</dbReference>
<evidence type="ECO:0000259" key="1">
    <source>
        <dbReference type="Pfam" id="PF11860"/>
    </source>
</evidence>
<gene>
    <name evidence="2" type="ordered locus">Aeqsu_2145</name>
</gene>
<dbReference type="eggNOG" id="COG3409">
    <property type="taxonomic scope" value="Bacteria"/>
</dbReference>
<proteinExistence type="predicted"/>
<organism evidence="2 3">
    <name type="scientific">Aequorivita sublithincola (strain DSM 14238 / LMG 21431 / ACAM 643 / 9-3)</name>
    <dbReference type="NCBI Taxonomy" id="746697"/>
    <lineage>
        <taxon>Bacteria</taxon>
        <taxon>Pseudomonadati</taxon>
        <taxon>Bacteroidota</taxon>
        <taxon>Flavobacteriia</taxon>
        <taxon>Flavobacteriales</taxon>
        <taxon>Flavobacteriaceae</taxon>
        <taxon>Aequorivita</taxon>
    </lineage>
</organism>
<dbReference type="PATRIC" id="fig|746697.3.peg.2179"/>
<dbReference type="RefSeq" id="WP_014782859.1">
    <property type="nucleotide sequence ID" value="NC_018013.1"/>
</dbReference>